<organism evidence="2 3">
    <name type="scientific">Sporomusa malonica</name>
    <dbReference type="NCBI Taxonomy" id="112901"/>
    <lineage>
        <taxon>Bacteria</taxon>
        <taxon>Bacillati</taxon>
        <taxon>Bacillota</taxon>
        <taxon>Negativicutes</taxon>
        <taxon>Selenomonadales</taxon>
        <taxon>Sporomusaceae</taxon>
        <taxon>Sporomusa</taxon>
    </lineage>
</organism>
<protein>
    <submittedName>
        <fullName evidence="2">Uncharacterized protein</fullName>
    </submittedName>
</protein>
<reference evidence="2 3" key="1">
    <citation type="submission" date="2017-04" db="EMBL/GenBank/DDBJ databases">
        <authorList>
            <person name="Afonso C.L."/>
            <person name="Miller P.J."/>
            <person name="Scott M.A."/>
            <person name="Spackman E."/>
            <person name="Goraichik I."/>
            <person name="Dimitrov K.M."/>
            <person name="Suarez D.L."/>
            <person name="Swayne D.E."/>
        </authorList>
    </citation>
    <scope>NUCLEOTIDE SEQUENCE [LARGE SCALE GENOMIC DNA]</scope>
    <source>
        <strain evidence="2 3">DSM 5090</strain>
    </source>
</reference>
<keyword evidence="1" id="KW-0472">Membrane</keyword>
<evidence type="ECO:0000256" key="1">
    <source>
        <dbReference type="SAM" id="Phobius"/>
    </source>
</evidence>
<dbReference type="STRING" id="112901.SAMN04488500_10863"/>
<proteinExistence type="predicted"/>
<evidence type="ECO:0000313" key="2">
    <source>
        <dbReference type="EMBL" id="SMC75016.1"/>
    </source>
</evidence>
<name>A0A1W2BQB5_9FIRM</name>
<sequence length="152" mass="16709">MLIIGTFEHSLELEQVLAVLEHNGIARKHILVIPMDTEPTPPVRFITKARDLYAKGFEVGVSCATGSAVIGTSIGFILPWGPIFAGLMAAATGFTIAFGIYLLINKGTHRHLPKKLPEITIIVQCLEEQSIPVMETMWEYRILTVGRVPEPS</sequence>
<dbReference type="Proteomes" id="UP000192738">
    <property type="component" value="Unassembled WGS sequence"/>
</dbReference>
<keyword evidence="3" id="KW-1185">Reference proteome</keyword>
<gene>
    <name evidence="2" type="ORF">SAMN04488500_10863</name>
</gene>
<dbReference type="RefSeq" id="WP_084575768.1">
    <property type="nucleotide sequence ID" value="NZ_CP155572.1"/>
</dbReference>
<dbReference type="EMBL" id="FWXI01000008">
    <property type="protein sequence ID" value="SMC75016.1"/>
    <property type="molecule type" value="Genomic_DNA"/>
</dbReference>
<keyword evidence="1" id="KW-1133">Transmembrane helix</keyword>
<dbReference type="AlphaFoldDB" id="A0A1W2BQB5"/>
<feature type="transmembrane region" description="Helical" evidence="1">
    <location>
        <begin position="83"/>
        <end position="104"/>
    </location>
</feature>
<keyword evidence="1" id="KW-0812">Transmembrane</keyword>
<feature type="transmembrane region" description="Helical" evidence="1">
    <location>
        <begin position="57"/>
        <end position="77"/>
    </location>
</feature>
<accession>A0A1W2BQB5</accession>
<evidence type="ECO:0000313" key="3">
    <source>
        <dbReference type="Proteomes" id="UP000192738"/>
    </source>
</evidence>